<dbReference type="EMBL" id="WBVT01000005">
    <property type="protein sequence ID" value="KAB7790974.1"/>
    <property type="molecule type" value="Genomic_DNA"/>
</dbReference>
<name>A0A6I1GH34_9BIFI</name>
<dbReference type="AlphaFoldDB" id="A0A6I1GH34"/>
<dbReference type="Pfam" id="PF13558">
    <property type="entry name" value="SbcC_Walker_B"/>
    <property type="match status" value="1"/>
</dbReference>
<feature type="compositionally biased region" description="Acidic residues" evidence="2">
    <location>
        <begin position="1184"/>
        <end position="1193"/>
    </location>
</feature>
<feature type="coiled-coil region" evidence="1">
    <location>
        <begin position="432"/>
        <end position="466"/>
    </location>
</feature>
<accession>A0A6I1GH34</accession>
<proteinExistence type="predicted"/>
<comment type="caution">
    <text evidence="3">The sequence shown here is derived from an EMBL/GenBank/DDBJ whole genome shotgun (WGS) entry which is preliminary data.</text>
</comment>
<gene>
    <name evidence="3" type="ORF">F7D09_0520</name>
</gene>
<keyword evidence="4" id="KW-1185">Reference proteome</keyword>
<organism evidence="3 4">
    <name type="scientific">Bifidobacterium leontopitheci</name>
    <dbReference type="NCBI Taxonomy" id="2650774"/>
    <lineage>
        <taxon>Bacteria</taxon>
        <taxon>Bacillati</taxon>
        <taxon>Actinomycetota</taxon>
        <taxon>Actinomycetes</taxon>
        <taxon>Bifidobacteriales</taxon>
        <taxon>Bifidobacteriaceae</taxon>
        <taxon>Bifidobacterium</taxon>
    </lineage>
</organism>
<evidence type="ECO:0000256" key="1">
    <source>
        <dbReference type="SAM" id="Coils"/>
    </source>
</evidence>
<feature type="coiled-coil region" evidence="1">
    <location>
        <begin position="336"/>
        <end position="399"/>
    </location>
</feature>
<dbReference type="Proteomes" id="UP000441772">
    <property type="component" value="Unassembled WGS sequence"/>
</dbReference>
<protein>
    <submittedName>
        <fullName evidence="3">P-loop containing region of AAA domain-containing protein</fullName>
    </submittedName>
</protein>
<feature type="region of interest" description="Disordered" evidence="2">
    <location>
        <begin position="607"/>
        <end position="627"/>
    </location>
</feature>
<dbReference type="RefSeq" id="WP_152233888.1">
    <property type="nucleotide sequence ID" value="NZ_JBHSKZ010000029.1"/>
</dbReference>
<feature type="coiled-coil region" evidence="1">
    <location>
        <begin position="645"/>
        <end position="742"/>
    </location>
</feature>
<reference evidence="3 4" key="1">
    <citation type="submission" date="2019-09" db="EMBL/GenBank/DDBJ databases">
        <title>Characterization of the phylogenetic diversity of two novel species belonging to the genus Bifidobacterium: Bifidobacterium cebidarum sp. nov. and Bifidobacterium leontopitheci sp. nov.</title>
        <authorList>
            <person name="Lugli G.A."/>
            <person name="Duranti S."/>
            <person name="Milani C."/>
            <person name="Turroni F."/>
            <person name="Ventura M."/>
        </authorList>
    </citation>
    <scope>NUCLEOTIDE SEQUENCE [LARGE SCALE GENOMIC DNA]</scope>
    <source>
        <strain evidence="3 4">LMG 31471</strain>
    </source>
</reference>
<sequence length="1202" mass="133590">MAAKDLQMIADRWMMESRRLVNWGSYEGYHEFRPSTDRDMPVTLLAGASESGKSTLVDAQNSLLYPTGTPFNKASNSGRSERSDYTYLRGMVGVGGGADGDEPIYLRGRDGNGSPQAVWGAIVDTYRNQVTGQVLSCGKFMYLMPGDGRGDVRRQYVVWDRPMDPRLMDEYRRSPFTPSQLRTVYDQCLVFPSADAFHEHIWSVMGLTAEACRLLARIQSADAPSRLDDIFKQGVLGVPEALGLARDIVADYDRYAENFRSMEEKTRRMTRLQAIRDGYGRYEEASRRAGTLASVDPRTPSGKATVRRWAIRAMADEVRAQLPSDRAALGAYTDQAGSARRRAEELRGRIESIRDRMRSADGGDLARLEYERDAAKRALRDVQESRERVRQRFEEAGQDMPADAQAWEQARIEAVNFTRSWQRRTETLETKRNEAFTARAEAQAELDRLSRDYELQQAQRTRITRQMDESRAMLCRAVGLSPEDMPYVAELMDVRDGEERWRLAMNVVYAPISQTILVDSRYERGFAAKVSAIDPYAMSRRTWRFVDTTPGERRGTAETAETAHDGGDGWMSSKLRFREDSPFAGWLRQQTGGERYDALCVDAIDDTDRDDRQVQPDGQIKSGDRGQYGVRDRAQVIGFVNEEYLSQLQDRIARARKTVDSARRSYEDAKKDALRLQAEHELAKLLAYTSWDRIDVDEARRQVGELDEAIEAARRGSKATGLAEMRDDMAVQLAQAEHLQAEAERHAADASAAVEAAVAWLQWANAADDDPQTVTSVGSALSETADTALRESYERMMSGMPDAQTRAHMIIGAGAAASKPRRDDGDAGMAATAFAERAITGIGDDLAGRIALLDGAADNARNAVEMLMAAYIREYAADDDSLTADVDDYRYYLDELEGLSHLAAVDATGDEYRRCLDQLRMSLLTVKRAIDTDAGDIRDQLDRINRMLDGQQFGPRHGSLSLHADVRRPEQVFASQLRHAITVLDDWKTASAAVDESPDTGSGGDTDGIRESKRAFAAIAPMIELLRHELAQVKDMNGVKSYGARNLDPRCRSSFYALVHHKDGVDERITSTGGRSGGALQELTSFVYGAALIYLLGGGMEQRLRPSYTTLFLDEALIKADGRYTKRALGVLPRLGFQVIVSAPESKTGELLELSTRAYVTYKDPDTGFTSLREASLDTAQDTDGGDAGDDTGSDIGGDADR</sequence>
<feature type="region of interest" description="Disordered" evidence="2">
    <location>
        <begin position="1175"/>
        <end position="1202"/>
    </location>
</feature>
<evidence type="ECO:0000313" key="3">
    <source>
        <dbReference type="EMBL" id="KAB7790974.1"/>
    </source>
</evidence>
<evidence type="ECO:0000256" key="2">
    <source>
        <dbReference type="SAM" id="MobiDB-lite"/>
    </source>
</evidence>
<dbReference type="Pfam" id="PF13555">
    <property type="entry name" value="AAA_29"/>
    <property type="match status" value="1"/>
</dbReference>
<keyword evidence="1" id="KW-0175">Coiled coil</keyword>
<evidence type="ECO:0000313" key="4">
    <source>
        <dbReference type="Proteomes" id="UP000441772"/>
    </source>
</evidence>